<sequence>MARRRRGDVTRWAFAEMNLTRGGSWFGLTGRPVDGGLVRREGAAARSRFQKAWGTFLQVELPKGLAIANDSQKGRWGLAVKWLQVVR</sequence>
<keyword evidence="2" id="KW-1185">Reference proteome</keyword>
<reference evidence="1" key="1">
    <citation type="submission" date="2023-07" db="EMBL/GenBank/DDBJ databases">
        <title>draft genome sequence of fig (Ficus carica).</title>
        <authorList>
            <person name="Takahashi T."/>
            <person name="Nishimura K."/>
        </authorList>
    </citation>
    <scope>NUCLEOTIDE SEQUENCE</scope>
</reference>
<evidence type="ECO:0000313" key="1">
    <source>
        <dbReference type="EMBL" id="GMN61495.1"/>
    </source>
</evidence>
<name>A0AA88DUH8_FICCA</name>
<accession>A0AA88DUH8</accession>
<comment type="caution">
    <text evidence="1">The sequence shown here is derived from an EMBL/GenBank/DDBJ whole genome shotgun (WGS) entry which is preliminary data.</text>
</comment>
<dbReference type="AlphaFoldDB" id="A0AA88DUH8"/>
<proteinExistence type="predicted"/>
<dbReference type="Proteomes" id="UP001187192">
    <property type="component" value="Unassembled WGS sequence"/>
</dbReference>
<organism evidence="1 2">
    <name type="scientific">Ficus carica</name>
    <name type="common">Common fig</name>
    <dbReference type="NCBI Taxonomy" id="3494"/>
    <lineage>
        <taxon>Eukaryota</taxon>
        <taxon>Viridiplantae</taxon>
        <taxon>Streptophyta</taxon>
        <taxon>Embryophyta</taxon>
        <taxon>Tracheophyta</taxon>
        <taxon>Spermatophyta</taxon>
        <taxon>Magnoliopsida</taxon>
        <taxon>eudicotyledons</taxon>
        <taxon>Gunneridae</taxon>
        <taxon>Pentapetalae</taxon>
        <taxon>rosids</taxon>
        <taxon>fabids</taxon>
        <taxon>Rosales</taxon>
        <taxon>Moraceae</taxon>
        <taxon>Ficeae</taxon>
        <taxon>Ficus</taxon>
    </lineage>
</organism>
<dbReference type="EMBL" id="BTGU01000113">
    <property type="protein sequence ID" value="GMN61495.1"/>
    <property type="molecule type" value="Genomic_DNA"/>
</dbReference>
<evidence type="ECO:0000313" key="2">
    <source>
        <dbReference type="Proteomes" id="UP001187192"/>
    </source>
</evidence>
<protein>
    <submittedName>
        <fullName evidence="1">Uncharacterized protein</fullName>
    </submittedName>
</protein>
<gene>
    <name evidence="1" type="ORF">TIFTF001_030596</name>
</gene>